<dbReference type="InterPro" id="IPR011050">
    <property type="entry name" value="Pectin_lyase_fold/virulence"/>
</dbReference>
<dbReference type="EMBL" id="QGHD01000005">
    <property type="protein sequence ID" value="PWL03462.1"/>
    <property type="molecule type" value="Genomic_DNA"/>
</dbReference>
<reference evidence="2 3" key="1">
    <citation type="submission" date="2018-05" db="EMBL/GenBank/DDBJ databases">
        <title>Animal gut microbial communities from fecal samples from Wisconsin, USA.</title>
        <authorList>
            <person name="Neumann A."/>
        </authorList>
    </citation>
    <scope>NUCLEOTIDE SEQUENCE [LARGE SCALE GENOMIC DNA]</scope>
    <source>
        <strain evidence="2 3">UWS4</strain>
    </source>
</reference>
<dbReference type="Gene3D" id="2.60.120.260">
    <property type="entry name" value="Galactose-binding domain-like"/>
    <property type="match status" value="1"/>
</dbReference>
<dbReference type="SUPFAM" id="SSF51126">
    <property type="entry name" value="Pectin lyase-like"/>
    <property type="match status" value="1"/>
</dbReference>
<feature type="signal peptide" evidence="1">
    <location>
        <begin position="1"/>
        <end position="21"/>
    </location>
</feature>
<evidence type="ECO:0000313" key="3">
    <source>
        <dbReference type="Proteomes" id="UP000245523"/>
    </source>
</evidence>
<feature type="chain" id="PRO_5046640563" evidence="1">
    <location>
        <begin position="22"/>
        <end position="843"/>
    </location>
</feature>
<dbReference type="Proteomes" id="UP000245523">
    <property type="component" value="Unassembled WGS sequence"/>
</dbReference>
<dbReference type="RefSeq" id="WP_158256438.1">
    <property type="nucleotide sequence ID" value="NZ_QGHD01000005.1"/>
</dbReference>
<keyword evidence="1" id="KW-0732">Signal</keyword>
<evidence type="ECO:0000313" key="2">
    <source>
        <dbReference type="EMBL" id="PWL03462.1"/>
    </source>
</evidence>
<keyword evidence="3" id="KW-1185">Reference proteome</keyword>
<comment type="caution">
    <text evidence="2">The sequence shown here is derived from an EMBL/GenBank/DDBJ whole genome shotgun (WGS) entry which is preliminary data.</text>
</comment>
<gene>
    <name evidence="2" type="ORF">B0H50_1054</name>
</gene>
<dbReference type="Gene3D" id="2.60.40.10">
    <property type="entry name" value="Immunoglobulins"/>
    <property type="match status" value="2"/>
</dbReference>
<evidence type="ECO:0000256" key="1">
    <source>
        <dbReference type="SAM" id="SignalP"/>
    </source>
</evidence>
<accession>A0ABX5LMB2</accession>
<dbReference type="Gene3D" id="2.160.20.10">
    <property type="entry name" value="Single-stranded right-handed beta-helix, Pectin lyase-like"/>
    <property type="match status" value="1"/>
</dbReference>
<protein>
    <submittedName>
        <fullName evidence="2">Pectate lyase</fullName>
    </submittedName>
</protein>
<keyword evidence="2" id="KW-0456">Lyase</keyword>
<dbReference type="InterPro" id="IPR013783">
    <property type="entry name" value="Ig-like_fold"/>
</dbReference>
<dbReference type="InterPro" id="IPR012334">
    <property type="entry name" value="Pectin_lyas_fold"/>
</dbReference>
<sequence length="843" mass="90885">MRFQKIFAGILLTCAFGIGEAAVPKSEVVTLPSDVNLGGGDVVGSQLIAATYNAGNGPGIWIVADGGFRLYHNGALLAEENQAGRVRFIPMTFLPGENAISVVGVNGSGAPGVLVQIDDLDKSYYSGSSWKAKPSVGNANWKQKGRDLSQWGAATELSYANSKMPSGGALNGFAKNTQAKWIWSGSESDKNAVLLFNLNIQAEGFGAVTTGGDKGKIVIAKDSLEVRKYLQSNDAVTILIPEGTYDFRQFRNAATEAKKANRTWCKTTCSEKNAVTGKTNTFYRIAFEANSCQSLGESNLQIVQESENLKKWDNWITIKANKSLIGMGRGANLRGASLNNRAYEGGHNNIYRNLAIYDVNPHLIEAGDGLETSGNKDSHIKNFWADHVSYKWISDGLDMEFVDNATISFLDFDGANEYNCWGTDPYMSLVEDAHLTFANNYWHNTYGRVPKVTGENDGSQVHLYNQFVDGNRFFIAGANGHSANAKAYVRYENSYIKNGKGYLAEWGDNGYVYFSGITLDNTSKQHRYNGSVQSGIPQAETFTPKYSFVKRDVASLPNELPNITGVGGRYGKMPSYDQAFGQSNQAASVSVSVSNAKVSLGDEVTLSATAKDNDGSVQKVDFYVGNTLVGSVNSAPYQVKVSGLEAGEYSAVAVATDNSNLTQMSGFVTFSVEGESYPSIAKCGGGSSSQAITLGEAITDFCYTWTGAETVIAEGFPKGILTEIDNENRKISISGTPTEAGSFSFRVTATANDSTFKKSGKIVVTDPNASSSSSEISSSSSATDTIPEAILRQLRLSHNAAVFYRAFDLQGRPIYAGKQKPKLQNVRAIIVEYSAQGVRRIIP</sequence>
<proteinExistence type="predicted"/>
<dbReference type="GO" id="GO:0016829">
    <property type="term" value="F:lyase activity"/>
    <property type="evidence" value="ECO:0007669"/>
    <property type="project" value="UniProtKB-KW"/>
</dbReference>
<organism evidence="2 3">
    <name type="scientific">Hallerella porci</name>
    <dbReference type="NCBI Taxonomy" id="1945871"/>
    <lineage>
        <taxon>Bacteria</taxon>
        <taxon>Pseudomonadati</taxon>
        <taxon>Fibrobacterota</taxon>
        <taxon>Fibrobacteria</taxon>
        <taxon>Fibrobacterales</taxon>
        <taxon>Fibrobacteraceae</taxon>
        <taxon>Hallerella</taxon>
    </lineage>
</organism>
<dbReference type="Pfam" id="PF17957">
    <property type="entry name" value="Big_7"/>
    <property type="match status" value="1"/>
</dbReference>
<name>A0ABX5LMB2_9BACT</name>